<dbReference type="PROSITE" id="PS00089">
    <property type="entry name" value="RIBORED_LARGE"/>
    <property type="match status" value="1"/>
</dbReference>
<comment type="caution">
    <text evidence="8">The sequence shown here is derived from an EMBL/GenBank/DDBJ whole genome shotgun (WGS) entry which is preliminary data.</text>
</comment>
<accession>A0A942YK91</accession>
<evidence type="ECO:0000256" key="2">
    <source>
        <dbReference type="ARBA" id="ARBA00012274"/>
    </source>
</evidence>
<gene>
    <name evidence="8" type="ORF">KHA93_07075</name>
</gene>
<protein>
    <recommendedName>
        <fullName evidence="2 6">Ribonucleoside-diphosphate reductase</fullName>
        <ecNumber evidence="2 6">1.17.4.1</ecNumber>
    </recommendedName>
</protein>
<organism evidence="8 9">
    <name type="scientific">Lederbergia citrisecunda</name>
    <dbReference type="NCBI Taxonomy" id="2833583"/>
    <lineage>
        <taxon>Bacteria</taxon>
        <taxon>Bacillati</taxon>
        <taxon>Bacillota</taxon>
        <taxon>Bacilli</taxon>
        <taxon>Bacillales</taxon>
        <taxon>Bacillaceae</taxon>
        <taxon>Lederbergia</taxon>
    </lineage>
</organism>
<name>A0A942YK91_9BACI</name>
<feature type="domain" description="Ribonucleotide reductase large subunit" evidence="7">
    <location>
        <begin position="611"/>
        <end position="633"/>
    </location>
</feature>
<evidence type="ECO:0000256" key="6">
    <source>
        <dbReference type="RuleBase" id="RU003410"/>
    </source>
</evidence>
<dbReference type="InterPro" id="IPR008926">
    <property type="entry name" value="RNR_R1-su_N"/>
</dbReference>
<dbReference type="NCBIfam" id="TIGR02506">
    <property type="entry name" value="NrdE_NrdA"/>
    <property type="match status" value="1"/>
</dbReference>
<dbReference type="InterPro" id="IPR013509">
    <property type="entry name" value="RNR_lsu_N"/>
</dbReference>
<keyword evidence="3 6" id="KW-0560">Oxidoreductase</keyword>
<evidence type="ECO:0000313" key="8">
    <source>
        <dbReference type="EMBL" id="MBS4199412.1"/>
    </source>
</evidence>
<dbReference type="AlphaFoldDB" id="A0A942YK91"/>
<reference evidence="8 9" key="1">
    <citation type="submission" date="2021-05" db="EMBL/GenBank/DDBJ databases">
        <title>Novel Bacillus species.</title>
        <authorList>
            <person name="Liu G."/>
        </authorList>
    </citation>
    <scope>NUCLEOTIDE SEQUENCE [LARGE SCALE GENOMIC DNA]</scope>
    <source>
        <strain evidence="8 9">FJAT-49732</strain>
    </source>
</reference>
<dbReference type="PRINTS" id="PR01183">
    <property type="entry name" value="RIBORDTASEM1"/>
</dbReference>
<dbReference type="Pfam" id="PF00317">
    <property type="entry name" value="Ribonuc_red_lgN"/>
    <property type="match status" value="1"/>
</dbReference>
<dbReference type="GO" id="GO:0005524">
    <property type="term" value="F:ATP binding"/>
    <property type="evidence" value="ECO:0007669"/>
    <property type="project" value="InterPro"/>
</dbReference>
<dbReference type="GO" id="GO:0005971">
    <property type="term" value="C:ribonucleoside-diphosphate reductase complex"/>
    <property type="evidence" value="ECO:0007669"/>
    <property type="project" value="TreeGrafter"/>
</dbReference>
<dbReference type="RefSeq" id="WP_213110099.1">
    <property type="nucleotide sequence ID" value="NZ_JAGYPJ010000001.1"/>
</dbReference>
<dbReference type="PANTHER" id="PTHR11573">
    <property type="entry name" value="RIBONUCLEOSIDE-DIPHOSPHATE REDUCTASE LARGE CHAIN"/>
    <property type="match status" value="1"/>
</dbReference>
<dbReference type="Proteomes" id="UP000682713">
    <property type="component" value="Unassembled WGS sequence"/>
</dbReference>
<comment type="catalytic activity">
    <reaction evidence="5 6">
        <text>a 2'-deoxyribonucleoside 5'-diphosphate + [thioredoxin]-disulfide + H2O = a ribonucleoside 5'-diphosphate + [thioredoxin]-dithiol</text>
        <dbReference type="Rhea" id="RHEA:23252"/>
        <dbReference type="Rhea" id="RHEA-COMP:10698"/>
        <dbReference type="Rhea" id="RHEA-COMP:10700"/>
        <dbReference type="ChEBI" id="CHEBI:15377"/>
        <dbReference type="ChEBI" id="CHEBI:29950"/>
        <dbReference type="ChEBI" id="CHEBI:50058"/>
        <dbReference type="ChEBI" id="CHEBI:57930"/>
        <dbReference type="ChEBI" id="CHEBI:73316"/>
        <dbReference type="EC" id="1.17.4.1"/>
    </reaction>
</comment>
<keyword evidence="4 6" id="KW-0215">Deoxyribonucleotide synthesis</keyword>
<dbReference type="CDD" id="cd01679">
    <property type="entry name" value="RNR_I"/>
    <property type="match status" value="1"/>
</dbReference>
<sequence>MTTISKEQGNRSLAFDRKRLEGFIKRVTSINSNEFNEKIYRSIEARDEYKAEHITSLLIKTALENVDEVNTQWTFDAAKIYLQSLYNNASVNRSYDKELKYGDFYGLLKTLAGKGIYSPNILEKYSREEIIELSNLIEPDRDLLFDYIGLHTLATRYLATDHEKNTYELPQERWLVIAMHLMQDEPTSQRSHLVAESYWALSNLYMTVATPTLANAGLAHGQLSSCFIDTVEDSLMGIYNSNTDVARLSKDGGGIGVYMGKVRSRGSSIKGFKGASSGCIPWIKQLNNTAVSVDQLGRRKGAIAVYLDVWHADILSFLDLKLNNGDERQRAHDIFTGVCLPDLFMEQVERRGDWYLFDPHEVKNVMGYALEDFYDEKKGQGSFREKYEECVQHNSLSKTKIPAIKIMARIMKSQLETGTPFMFYRDEVNRKNPNKHVGMIYSSNLCTEIMQNMSPTIQYDETVDGDTIITYKKAGDFVVCNLSSINLGKAVPEDVLERLIPIQVRMLDNVIDLNTIDVKQATITNKKYRAIGLGTFGWHHLLALKKIKWESQDAVNFADELYERISFLSIKASVELAKEKGSYSKFTGSDWQTGDYFKQRGYIEGEKKDDWKQLMKEVGENGLRNGYLMAVAPNSSTSVIAGSTASIDPIFKPFYHEEKKDYKLPVVAPNLDHNTYDIYRRSAYIVDQRWSILQNAARQRHIDQSISFNFYVPNHIKAQVMLDLHLQAWDSGLKTTYYVRSTASDIEECEWCES</sequence>
<proteinExistence type="inferred from homology"/>
<dbReference type="EC" id="1.17.4.1" evidence="2 6"/>
<dbReference type="GO" id="GO:0004748">
    <property type="term" value="F:ribonucleoside-diphosphate reductase activity, thioredoxin disulfide as acceptor"/>
    <property type="evidence" value="ECO:0007669"/>
    <property type="project" value="UniProtKB-EC"/>
</dbReference>
<dbReference type="InterPro" id="IPR013346">
    <property type="entry name" value="NrdE_NrdA_C"/>
</dbReference>
<comment type="similarity">
    <text evidence="1 6">Belongs to the ribonucleoside diphosphate reductase large chain family.</text>
</comment>
<dbReference type="Pfam" id="PF02867">
    <property type="entry name" value="Ribonuc_red_lgC"/>
    <property type="match status" value="1"/>
</dbReference>
<dbReference type="InterPro" id="IPR039718">
    <property type="entry name" value="Rrm1"/>
</dbReference>
<dbReference type="Gene3D" id="3.20.70.20">
    <property type="match status" value="1"/>
</dbReference>
<dbReference type="InterPro" id="IPR000788">
    <property type="entry name" value="RNR_lg_C"/>
</dbReference>
<dbReference type="PANTHER" id="PTHR11573:SF6">
    <property type="entry name" value="RIBONUCLEOSIDE-DIPHOSPHATE REDUCTASE LARGE SUBUNIT"/>
    <property type="match status" value="1"/>
</dbReference>
<dbReference type="SUPFAM" id="SSF51998">
    <property type="entry name" value="PFL-like glycyl radical enzymes"/>
    <property type="match status" value="1"/>
</dbReference>
<dbReference type="EMBL" id="JAGYPJ010000001">
    <property type="protein sequence ID" value="MBS4199412.1"/>
    <property type="molecule type" value="Genomic_DNA"/>
</dbReference>
<comment type="function">
    <text evidence="6">Provides the precursors necessary for DNA synthesis. Catalyzes the biosynthesis of deoxyribonucleotides from the corresponding ribonucleotides.</text>
</comment>
<evidence type="ECO:0000256" key="3">
    <source>
        <dbReference type="ARBA" id="ARBA00023002"/>
    </source>
</evidence>
<dbReference type="SUPFAM" id="SSF48168">
    <property type="entry name" value="R1 subunit of ribonucleotide reductase, N-terminal domain"/>
    <property type="match status" value="1"/>
</dbReference>
<evidence type="ECO:0000256" key="5">
    <source>
        <dbReference type="ARBA" id="ARBA00047754"/>
    </source>
</evidence>
<dbReference type="GO" id="GO:0009263">
    <property type="term" value="P:deoxyribonucleotide biosynthetic process"/>
    <property type="evidence" value="ECO:0007669"/>
    <property type="project" value="UniProtKB-KW"/>
</dbReference>
<evidence type="ECO:0000313" key="9">
    <source>
        <dbReference type="Proteomes" id="UP000682713"/>
    </source>
</evidence>
<evidence type="ECO:0000259" key="7">
    <source>
        <dbReference type="PROSITE" id="PS00089"/>
    </source>
</evidence>
<keyword evidence="9" id="KW-1185">Reference proteome</keyword>
<evidence type="ECO:0000256" key="1">
    <source>
        <dbReference type="ARBA" id="ARBA00010406"/>
    </source>
</evidence>
<dbReference type="FunFam" id="3.20.70.20:FF:000014">
    <property type="entry name" value="Ribonucleoside-diphosphate reductase"/>
    <property type="match status" value="1"/>
</dbReference>
<dbReference type="NCBIfam" id="NF006665">
    <property type="entry name" value="PRK09209.1"/>
    <property type="match status" value="1"/>
</dbReference>
<evidence type="ECO:0000256" key="4">
    <source>
        <dbReference type="ARBA" id="ARBA00023116"/>
    </source>
</evidence>